<dbReference type="InterPro" id="IPR023471">
    <property type="entry name" value="CtaG/Cox11_dom_sf"/>
</dbReference>
<keyword evidence="3" id="KW-0812">Transmembrane</keyword>
<keyword evidence="7" id="KW-1185">Reference proteome</keyword>
<dbReference type="AlphaFoldDB" id="A0A9K3EFV5"/>
<reference evidence="6" key="1">
    <citation type="journal article" date="2017" name="Nature">
        <title>The sunflower genome provides insights into oil metabolism, flowering and Asterid evolution.</title>
        <authorList>
            <person name="Badouin H."/>
            <person name="Gouzy J."/>
            <person name="Grassa C.J."/>
            <person name="Murat F."/>
            <person name="Staton S.E."/>
            <person name="Cottret L."/>
            <person name="Lelandais-Briere C."/>
            <person name="Owens G.L."/>
            <person name="Carrere S."/>
            <person name="Mayjonade B."/>
            <person name="Legrand L."/>
            <person name="Gill N."/>
            <person name="Kane N.C."/>
            <person name="Bowers J.E."/>
            <person name="Hubner S."/>
            <person name="Bellec A."/>
            <person name="Berard A."/>
            <person name="Berges H."/>
            <person name="Blanchet N."/>
            <person name="Boniface M.C."/>
            <person name="Brunel D."/>
            <person name="Catrice O."/>
            <person name="Chaidir N."/>
            <person name="Claudel C."/>
            <person name="Donnadieu C."/>
            <person name="Faraut T."/>
            <person name="Fievet G."/>
            <person name="Helmstetter N."/>
            <person name="King M."/>
            <person name="Knapp S.J."/>
            <person name="Lai Z."/>
            <person name="Le Paslier M.C."/>
            <person name="Lippi Y."/>
            <person name="Lorenzon L."/>
            <person name="Mandel J.R."/>
            <person name="Marage G."/>
            <person name="Marchand G."/>
            <person name="Marquand E."/>
            <person name="Bret-Mestries E."/>
            <person name="Morien E."/>
            <person name="Nambeesan S."/>
            <person name="Nguyen T."/>
            <person name="Pegot-Espagnet P."/>
            <person name="Pouilly N."/>
            <person name="Raftis F."/>
            <person name="Sallet E."/>
            <person name="Schiex T."/>
            <person name="Thomas J."/>
            <person name="Vandecasteele C."/>
            <person name="Vares D."/>
            <person name="Vear F."/>
            <person name="Vautrin S."/>
            <person name="Crespi M."/>
            <person name="Mangin B."/>
            <person name="Burke J.M."/>
            <person name="Salse J."/>
            <person name="Munos S."/>
            <person name="Vincourt P."/>
            <person name="Rieseberg L.H."/>
            <person name="Langlade N.B."/>
        </authorList>
    </citation>
    <scope>NUCLEOTIDE SEQUENCE</scope>
    <source>
        <tissue evidence="6">Leaves</tissue>
    </source>
</reference>
<accession>A0A9K3EFV5</accession>
<evidence type="ECO:0000256" key="1">
    <source>
        <dbReference type="ARBA" id="ARBA00004007"/>
    </source>
</evidence>
<evidence type="ECO:0000256" key="5">
    <source>
        <dbReference type="ARBA" id="ARBA00023136"/>
    </source>
</evidence>
<evidence type="ECO:0000256" key="2">
    <source>
        <dbReference type="ARBA" id="ARBA00004243"/>
    </source>
</evidence>
<gene>
    <name evidence="6" type="ORF">HanXRQr2_Chr13g0573151</name>
</gene>
<comment type="function">
    <text evidence="1">Exerts its effect at some terminal stage of cytochrome c oxidase synthesis, probably by being involved in the insertion of the copper B into subunit I.</text>
</comment>
<evidence type="ECO:0000256" key="3">
    <source>
        <dbReference type="ARBA" id="ARBA00022692"/>
    </source>
</evidence>
<dbReference type="EMBL" id="MNCJ02000328">
    <property type="protein sequence ID" value="KAF5772131.1"/>
    <property type="molecule type" value="Genomic_DNA"/>
</dbReference>
<dbReference type="Gene3D" id="2.60.370.10">
    <property type="entry name" value="Ctag/Cox11"/>
    <property type="match status" value="1"/>
</dbReference>
<evidence type="ECO:0000256" key="4">
    <source>
        <dbReference type="ARBA" id="ARBA00022989"/>
    </source>
</evidence>
<proteinExistence type="predicted"/>
<dbReference type="GO" id="GO:0005507">
    <property type="term" value="F:copper ion binding"/>
    <property type="evidence" value="ECO:0007669"/>
    <property type="project" value="InterPro"/>
</dbReference>
<comment type="caution">
    <text evidence="6">The sequence shown here is derived from an EMBL/GenBank/DDBJ whole genome shotgun (WGS) entry which is preliminary data.</text>
</comment>
<keyword evidence="5" id="KW-0472">Membrane</keyword>
<keyword evidence="4" id="KW-1133">Transmembrane helix</keyword>
<comment type="subcellular location">
    <subcellularLocation>
        <location evidence="2">Mitochondrion inner membrane</location>
        <topology evidence="2">Single-pass membrane protein</topology>
        <orientation evidence="2">Intermembrane side</orientation>
    </subcellularLocation>
</comment>
<reference evidence="6" key="2">
    <citation type="submission" date="2020-06" db="EMBL/GenBank/DDBJ databases">
        <title>Helianthus annuus Genome sequencing and assembly Release 2.</title>
        <authorList>
            <person name="Gouzy J."/>
            <person name="Langlade N."/>
            <person name="Munos S."/>
        </authorList>
    </citation>
    <scope>NUCLEOTIDE SEQUENCE</scope>
    <source>
        <tissue evidence="6">Leaves</tissue>
    </source>
</reference>
<dbReference type="Gramene" id="mRNA:HanXRQr2_Chr13g0573151">
    <property type="protein sequence ID" value="mRNA:HanXRQr2_Chr13g0573151"/>
    <property type="gene ID" value="HanXRQr2_Chr13g0573151"/>
</dbReference>
<protein>
    <submittedName>
        <fullName evidence="6">Cytochrome c oxidase assembly protein CtaG/Cox11</fullName>
    </submittedName>
</protein>
<dbReference type="PANTHER" id="PTHR21320">
    <property type="entry name" value="CYTOCHROME C OXIDASE ASSEMBLY PROTEIN COX11-RELATED"/>
    <property type="match status" value="1"/>
</dbReference>
<dbReference type="SUPFAM" id="SSF110111">
    <property type="entry name" value="Ctag/Cox11"/>
    <property type="match status" value="1"/>
</dbReference>
<evidence type="ECO:0000313" key="7">
    <source>
        <dbReference type="Proteomes" id="UP000215914"/>
    </source>
</evidence>
<dbReference type="Pfam" id="PF04442">
    <property type="entry name" value="CtaG_Cox11"/>
    <property type="match status" value="1"/>
</dbReference>
<organism evidence="6 7">
    <name type="scientific">Helianthus annuus</name>
    <name type="common">Common sunflower</name>
    <dbReference type="NCBI Taxonomy" id="4232"/>
    <lineage>
        <taxon>Eukaryota</taxon>
        <taxon>Viridiplantae</taxon>
        <taxon>Streptophyta</taxon>
        <taxon>Embryophyta</taxon>
        <taxon>Tracheophyta</taxon>
        <taxon>Spermatophyta</taxon>
        <taxon>Magnoliopsida</taxon>
        <taxon>eudicotyledons</taxon>
        <taxon>Gunneridae</taxon>
        <taxon>Pentapetalae</taxon>
        <taxon>asterids</taxon>
        <taxon>campanulids</taxon>
        <taxon>Asterales</taxon>
        <taxon>Asteraceae</taxon>
        <taxon>Asteroideae</taxon>
        <taxon>Heliantheae alliance</taxon>
        <taxon>Heliantheae</taxon>
        <taxon>Helianthus</taxon>
    </lineage>
</organism>
<sequence>MTGLAAVPLYRRFCQATGYGGTVQRREMGMPWKFIPTQREVSVKPGESALAFYTAENLSSAPITGMSTYNVTPMKVII</sequence>
<dbReference type="InterPro" id="IPR007533">
    <property type="entry name" value="Cyt_c_oxidase_assmbl_CtaG"/>
</dbReference>
<evidence type="ECO:0000313" key="6">
    <source>
        <dbReference type="EMBL" id="KAF5772131.1"/>
    </source>
</evidence>
<dbReference type="PANTHER" id="PTHR21320:SF3">
    <property type="entry name" value="CYTOCHROME C OXIDASE ASSEMBLY PROTEIN COX11, MITOCHONDRIAL-RELATED"/>
    <property type="match status" value="1"/>
</dbReference>
<name>A0A9K3EFV5_HELAN</name>
<dbReference type="GO" id="GO:0005743">
    <property type="term" value="C:mitochondrial inner membrane"/>
    <property type="evidence" value="ECO:0007669"/>
    <property type="project" value="UniProtKB-SubCell"/>
</dbReference>
<dbReference type="Proteomes" id="UP000215914">
    <property type="component" value="Unassembled WGS sequence"/>
</dbReference>